<keyword evidence="3" id="KW-1133">Transmembrane helix</keyword>
<feature type="transmembrane region" description="Helical" evidence="3">
    <location>
        <begin position="25"/>
        <end position="46"/>
    </location>
</feature>
<evidence type="ECO:0000256" key="1">
    <source>
        <dbReference type="ARBA" id="ARBA00005634"/>
    </source>
</evidence>
<dbReference type="GO" id="GO:0004177">
    <property type="term" value="F:aminopeptidase activity"/>
    <property type="evidence" value="ECO:0007669"/>
    <property type="project" value="UniProtKB-KW"/>
</dbReference>
<protein>
    <submittedName>
        <fullName evidence="7">Putative aminopeptidase</fullName>
    </submittedName>
</protein>
<dbReference type="Gene3D" id="1.20.930.40">
    <property type="entry name" value="Transferrin receptor-like, dimerisation domain"/>
    <property type="match status" value="1"/>
</dbReference>
<dbReference type="FunFam" id="3.40.630.10:FF:000101">
    <property type="entry name" value="N-acetylated alpha-linked acidic dipeptidase like 1"/>
    <property type="match status" value="1"/>
</dbReference>
<dbReference type="CDD" id="cd02121">
    <property type="entry name" value="PA_GCPII_like"/>
    <property type="match status" value="1"/>
</dbReference>
<dbReference type="InParanoid" id="A0A2P6NPF6"/>
<dbReference type="PANTHER" id="PTHR10404">
    <property type="entry name" value="N-ACETYLATED-ALPHA-LINKED ACIDIC DIPEPTIDASE"/>
    <property type="match status" value="1"/>
</dbReference>
<dbReference type="InterPro" id="IPR046450">
    <property type="entry name" value="PA_dom_sf"/>
</dbReference>
<dbReference type="SUPFAM" id="SSF47672">
    <property type="entry name" value="Transferrin receptor-like dimerisation domain"/>
    <property type="match status" value="1"/>
</dbReference>
<dbReference type="CDD" id="cd08022">
    <property type="entry name" value="M28_PSMA_like"/>
    <property type="match status" value="1"/>
</dbReference>
<keyword evidence="3" id="KW-0812">Transmembrane</keyword>
<evidence type="ECO:0000256" key="2">
    <source>
        <dbReference type="SAM" id="Coils"/>
    </source>
</evidence>
<dbReference type="GO" id="GO:0004180">
    <property type="term" value="F:carboxypeptidase activity"/>
    <property type="evidence" value="ECO:0007669"/>
    <property type="project" value="TreeGrafter"/>
</dbReference>
<accession>A0A2P6NPF6</accession>
<evidence type="ECO:0000259" key="5">
    <source>
        <dbReference type="Pfam" id="PF04253"/>
    </source>
</evidence>
<dbReference type="SUPFAM" id="SSF53187">
    <property type="entry name" value="Zn-dependent exopeptidases"/>
    <property type="match status" value="1"/>
</dbReference>
<dbReference type="Gene3D" id="3.40.630.10">
    <property type="entry name" value="Zn peptidases"/>
    <property type="match status" value="1"/>
</dbReference>
<dbReference type="Proteomes" id="UP000241769">
    <property type="component" value="Unassembled WGS sequence"/>
</dbReference>
<dbReference type="InterPro" id="IPR007484">
    <property type="entry name" value="Peptidase_M28"/>
</dbReference>
<dbReference type="Pfam" id="PF04253">
    <property type="entry name" value="TFR_dimer"/>
    <property type="match status" value="1"/>
</dbReference>
<dbReference type="Gene3D" id="3.50.30.30">
    <property type="match status" value="1"/>
</dbReference>
<gene>
    <name evidence="7" type="ORF">PROFUN_06115</name>
</gene>
<feature type="coiled-coil region" evidence="2">
    <location>
        <begin position="593"/>
        <end position="620"/>
    </location>
</feature>
<dbReference type="InterPro" id="IPR039373">
    <property type="entry name" value="Peptidase_M28B"/>
</dbReference>
<feature type="domain" description="Transferrin receptor-like dimerisation" evidence="5">
    <location>
        <begin position="591"/>
        <end position="697"/>
    </location>
</feature>
<name>A0A2P6NPF6_9EUKA</name>
<dbReference type="Pfam" id="PF04389">
    <property type="entry name" value="Peptidase_M28"/>
    <property type="match status" value="1"/>
</dbReference>
<keyword evidence="3" id="KW-0472">Membrane</keyword>
<evidence type="ECO:0000259" key="4">
    <source>
        <dbReference type="Pfam" id="PF02225"/>
    </source>
</evidence>
<keyword evidence="2" id="KW-0175">Coiled coil</keyword>
<dbReference type="InterPro" id="IPR036757">
    <property type="entry name" value="TFR-like_dimer_dom_sf"/>
</dbReference>
<sequence length="700" mass="78254">MRDHVTCPTTRCVTKHNANMSTKMIIINGGRIALIFFLTLAATHVATLVRDTTTDAERWQNAFLDIPTAEETRRHLQYYTSIAHSAGDYETAVYTHERFLEYGFNSTILEEEVLLSYPIQRRVTLLHPVFYEAKLKEASYSQDDTMHHPDVMDTFNGETPYDDSNLTLTGYSPSGNVTAEVVYVNYGSRADFDLLLASGVELTGKIALARYGGLFRGTKAMIAQESGMIGLLIYSDPIDDGGNTFPDGPYRPTTGVQRGSVQFLSICPGDPRRQVCQPDDENYTYEKGIPSIPVQPISFEDALPILQNLGNHTIPRNMWQGAANNTHVGPGPAVVNLFLDVKFNVTTIWNVVGTIPGTNPTETVLLGNHRDAWVFGAVDPNSGSSALLATARAFGVLYRKGWRPKRNIVFASWDGEEYGLLGSTAYAERKDRNNDEVVAYINMDTAVSGTTLDAAASPSLEKVFRKVLEKVKDPNTGTLLSTLFQSKKIRTLGSGSDYTSLLDHFGVPSLDFSFDGHYGVYHSVYDDFYWMSHYGDPTFEYHRAAAQIFGLVAMEIAESDTAALDFVRYSERLEEYYVETLNYVKAINSSIDMNELKDVIEDFKEAAEDYDKDIQKNSQKSELYARATKLERAFIGEIGLPGRPYYRHVIQAPGLYEGYGSSPFPGLMQTSGQRNWKMFDRQYRLLVERIEAATLVLEGK</sequence>
<proteinExistence type="inferred from homology"/>
<comment type="similarity">
    <text evidence="1">Belongs to the peptidase M28 family. M28B subfamily.</text>
</comment>
<dbReference type="STRING" id="1890364.A0A2P6NPF6"/>
<keyword evidence="8" id="KW-1185">Reference proteome</keyword>
<dbReference type="OrthoDB" id="10013407at2759"/>
<evidence type="ECO:0000256" key="3">
    <source>
        <dbReference type="SAM" id="Phobius"/>
    </source>
</evidence>
<keyword evidence="7" id="KW-0031">Aminopeptidase</keyword>
<comment type="caution">
    <text evidence="7">The sequence shown here is derived from an EMBL/GenBank/DDBJ whole genome shotgun (WGS) entry which is preliminary data.</text>
</comment>
<dbReference type="PANTHER" id="PTHR10404:SF46">
    <property type="entry name" value="VACUOLAR PROTEIN SORTING-ASSOCIATED PROTEIN 70"/>
    <property type="match status" value="1"/>
</dbReference>
<evidence type="ECO:0000259" key="6">
    <source>
        <dbReference type="Pfam" id="PF04389"/>
    </source>
</evidence>
<dbReference type="InterPro" id="IPR007365">
    <property type="entry name" value="TFR-like_dimer_dom"/>
</dbReference>
<keyword evidence="7" id="KW-0645">Protease</keyword>
<feature type="domain" description="PA" evidence="4">
    <location>
        <begin position="177"/>
        <end position="261"/>
    </location>
</feature>
<dbReference type="AlphaFoldDB" id="A0A2P6NPF6"/>
<evidence type="ECO:0000313" key="8">
    <source>
        <dbReference type="Proteomes" id="UP000241769"/>
    </source>
</evidence>
<dbReference type="SUPFAM" id="SSF52025">
    <property type="entry name" value="PA domain"/>
    <property type="match status" value="1"/>
</dbReference>
<reference evidence="7 8" key="1">
    <citation type="journal article" date="2018" name="Genome Biol. Evol.">
        <title>Multiple Roots of Fruiting Body Formation in Amoebozoa.</title>
        <authorList>
            <person name="Hillmann F."/>
            <person name="Forbes G."/>
            <person name="Novohradska S."/>
            <person name="Ferling I."/>
            <person name="Riege K."/>
            <person name="Groth M."/>
            <person name="Westermann M."/>
            <person name="Marz M."/>
            <person name="Spaller T."/>
            <person name="Winckler T."/>
            <person name="Schaap P."/>
            <person name="Glockner G."/>
        </authorList>
    </citation>
    <scope>NUCLEOTIDE SEQUENCE [LARGE SCALE GENOMIC DNA]</scope>
    <source>
        <strain evidence="7 8">Jena</strain>
    </source>
</reference>
<organism evidence="7 8">
    <name type="scientific">Planoprotostelium fungivorum</name>
    <dbReference type="NCBI Taxonomy" id="1890364"/>
    <lineage>
        <taxon>Eukaryota</taxon>
        <taxon>Amoebozoa</taxon>
        <taxon>Evosea</taxon>
        <taxon>Variosea</taxon>
        <taxon>Cavosteliida</taxon>
        <taxon>Cavosteliaceae</taxon>
        <taxon>Planoprotostelium</taxon>
    </lineage>
</organism>
<feature type="domain" description="Peptidase M28" evidence="6">
    <location>
        <begin position="350"/>
        <end position="528"/>
    </location>
</feature>
<dbReference type="InterPro" id="IPR003137">
    <property type="entry name" value="PA_domain"/>
</dbReference>
<evidence type="ECO:0000313" key="7">
    <source>
        <dbReference type="EMBL" id="PRP85841.1"/>
    </source>
</evidence>
<dbReference type="EMBL" id="MDYQ01000038">
    <property type="protein sequence ID" value="PRP85841.1"/>
    <property type="molecule type" value="Genomic_DNA"/>
</dbReference>
<keyword evidence="7" id="KW-0378">Hydrolase</keyword>
<dbReference type="Pfam" id="PF02225">
    <property type="entry name" value="PA"/>
    <property type="match status" value="1"/>
</dbReference>